<evidence type="ECO:0000313" key="6">
    <source>
        <dbReference type="EMBL" id="MBV4549712.1"/>
    </source>
</evidence>
<gene>
    <name evidence="6" type="ORF">HU742_000920</name>
    <name evidence="5" type="ORF">HU742_11925</name>
</gene>
<dbReference type="PANTHER" id="PTHR11851">
    <property type="entry name" value="METALLOPROTEASE"/>
    <property type="match status" value="1"/>
</dbReference>
<feature type="signal peptide" evidence="2">
    <location>
        <begin position="1"/>
        <end position="21"/>
    </location>
</feature>
<dbReference type="AlphaFoldDB" id="A0A923FNA1"/>
<dbReference type="Pfam" id="PF05193">
    <property type="entry name" value="Peptidase_M16_C"/>
    <property type="match status" value="1"/>
</dbReference>
<dbReference type="InterPro" id="IPR011765">
    <property type="entry name" value="Pept_M16_N"/>
</dbReference>
<dbReference type="InterPro" id="IPR007863">
    <property type="entry name" value="Peptidase_M16_C"/>
</dbReference>
<dbReference type="Proteomes" id="UP000659438">
    <property type="component" value="Unassembled WGS sequence"/>
</dbReference>
<dbReference type="EMBL" id="JABWQX010000003">
    <property type="protein sequence ID" value="MBC3395920.1"/>
    <property type="molecule type" value="Genomic_DNA"/>
</dbReference>
<feature type="chain" id="PRO_5044695654" evidence="2">
    <location>
        <begin position="22"/>
        <end position="445"/>
    </location>
</feature>
<evidence type="ECO:0000313" key="5">
    <source>
        <dbReference type="EMBL" id="MBC3395920.1"/>
    </source>
</evidence>
<dbReference type="Pfam" id="PF00675">
    <property type="entry name" value="Peptidase_M16"/>
    <property type="match status" value="1"/>
</dbReference>
<dbReference type="InterPro" id="IPR011249">
    <property type="entry name" value="Metalloenz_LuxS/M16"/>
</dbReference>
<protein>
    <submittedName>
        <fullName evidence="5">Insulinase family protein</fullName>
    </submittedName>
</protein>
<reference evidence="5" key="2">
    <citation type="submission" date="2020-07" db="EMBL/GenBank/DDBJ databases">
        <authorList>
            <person name="Lood C."/>
            <person name="Girard L."/>
        </authorList>
    </citation>
    <scope>NUCLEOTIDE SEQUENCE</scope>
    <source>
        <strain evidence="5">SWRI102</strain>
    </source>
</reference>
<keyword evidence="7" id="KW-1185">Reference proteome</keyword>
<dbReference type="Gene3D" id="3.30.830.10">
    <property type="entry name" value="Metalloenzyme, LuxS/M16 peptidase-like"/>
    <property type="match status" value="2"/>
</dbReference>
<dbReference type="EMBL" id="JABWQX020000001">
    <property type="protein sequence ID" value="MBV4549712.1"/>
    <property type="molecule type" value="Genomic_DNA"/>
</dbReference>
<accession>A0A923FNA1</accession>
<sequence length="445" mass="49786">MDVFRSRMLLFFWLAPLVAVADSPPTHEFTLDNGLKVVVREDHRAPLVSSQLWFKVGSADEAPSRSGLSHALEHMVYKGSHKSCAGEAMKTLDTLGAQYNAFTGEDFTVHHQTLEPRHLGVAFELMADLMSTAHLRAEDWLPEIAVIQEERRENQDHPGELALERFLSLAHLSSGYRTPTIGWMHDLQRLDIADLRDWYQTRYAPGNAVLVVVGDVTLEQVKLLAKTYFGAVAARPFTASRAPLELDRPGERRLILDVPDSATQFLMAFNVPVLVTAEPPRTVYALRLLQMLLAGSSSARLQSQLQFKTPLFSALSSDYNWLGRGDALLLIDGRISNAYTGSLNDVEARVWQELDKLRTDPPAPDELERARTQLIAQNIYGQDSIEGQGHFLGSLVSNGLSWRLMNDEIAELKKVTPDDIRQAAATYLTRDRLTIAHIQGEQTHE</sequence>
<comment type="caution">
    <text evidence="5">The sequence shown here is derived from an EMBL/GenBank/DDBJ whole genome shotgun (WGS) entry which is preliminary data.</text>
</comment>
<evidence type="ECO:0000256" key="2">
    <source>
        <dbReference type="SAM" id="SignalP"/>
    </source>
</evidence>
<dbReference type="GO" id="GO:0046872">
    <property type="term" value="F:metal ion binding"/>
    <property type="evidence" value="ECO:0007669"/>
    <property type="project" value="InterPro"/>
</dbReference>
<evidence type="ECO:0000259" key="4">
    <source>
        <dbReference type="Pfam" id="PF05193"/>
    </source>
</evidence>
<evidence type="ECO:0000313" key="7">
    <source>
        <dbReference type="Proteomes" id="UP000659438"/>
    </source>
</evidence>
<dbReference type="InterPro" id="IPR050361">
    <property type="entry name" value="MPP/UQCRC_Complex"/>
</dbReference>
<keyword evidence="2" id="KW-0732">Signal</keyword>
<proteinExistence type="inferred from homology"/>
<dbReference type="RefSeq" id="WP_186643449.1">
    <property type="nucleotide sequence ID" value="NZ_JABWQX020000001.1"/>
</dbReference>
<evidence type="ECO:0000259" key="3">
    <source>
        <dbReference type="Pfam" id="PF00675"/>
    </source>
</evidence>
<reference evidence="6" key="3">
    <citation type="submission" date="2021-06" db="EMBL/GenBank/DDBJ databases">
        <title>Updating the genus Pseudomonas: Description of 43 new species and partition of the Pseudomonas putida group.</title>
        <authorList>
            <person name="Girard L."/>
            <person name="Lood C."/>
            <person name="Vandamme P."/>
            <person name="Rokni-Zadeh H."/>
            <person name="Van Noort V."/>
            <person name="Hofte M."/>
            <person name="Lavigne R."/>
            <person name="De Mot R."/>
        </authorList>
    </citation>
    <scope>NUCLEOTIDE SEQUENCE</scope>
    <source>
        <strain evidence="6">SWRI102</strain>
    </source>
</reference>
<dbReference type="SUPFAM" id="SSF63411">
    <property type="entry name" value="LuxS/MPP-like metallohydrolase"/>
    <property type="match status" value="2"/>
</dbReference>
<evidence type="ECO:0000256" key="1">
    <source>
        <dbReference type="ARBA" id="ARBA00007261"/>
    </source>
</evidence>
<name>A0A923FNA1_9PSED</name>
<organism evidence="5">
    <name type="scientific">Pseudomonas marvdashtae</name>
    <dbReference type="NCBI Taxonomy" id="2745500"/>
    <lineage>
        <taxon>Bacteria</taxon>
        <taxon>Pseudomonadati</taxon>
        <taxon>Pseudomonadota</taxon>
        <taxon>Gammaproteobacteria</taxon>
        <taxon>Pseudomonadales</taxon>
        <taxon>Pseudomonadaceae</taxon>
        <taxon>Pseudomonas</taxon>
    </lineage>
</organism>
<feature type="domain" description="Peptidase M16 N-terminal" evidence="3">
    <location>
        <begin position="36"/>
        <end position="168"/>
    </location>
</feature>
<dbReference type="PANTHER" id="PTHR11851:SF49">
    <property type="entry name" value="MITOCHONDRIAL-PROCESSING PEPTIDASE SUBUNIT ALPHA"/>
    <property type="match status" value="1"/>
</dbReference>
<reference evidence="5 7" key="1">
    <citation type="journal article" date="2020" name="Microorganisms">
        <title>Reliable Identification of Environmental Pseudomonas Isolates Using the rpoD Gene.</title>
        <authorList>
            <consortium name="The Broad Institute Genome Sequencing Platform"/>
            <person name="Girard L."/>
            <person name="Lood C."/>
            <person name="Rokni-Zadeh H."/>
            <person name="van Noort V."/>
            <person name="Lavigne R."/>
            <person name="De Mot R."/>
        </authorList>
    </citation>
    <scope>NUCLEOTIDE SEQUENCE</scope>
    <source>
        <strain evidence="5 7">SWRI102</strain>
    </source>
</reference>
<feature type="domain" description="Peptidase M16 C-terminal" evidence="4">
    <location>
        <begin position="190"/>
        <end position="374"/>
    </location>
</feature>
<comment type="similarity">
    <text evidence="1">Belongs to the peptidase M16 family.</text>
</comment>